<protein>
    <submittedName>
        <fullName evidence="1">Uncharacterized protein</fullName>
    </submittedName>
</protein>
<accession>A0AAD9G8I2</accession>
<evidence type="ECO:0000313" key="2">
    <source>
        <dbReference type="Proteomes" id="UP001259832"/>
    </source>
</evidence>
<sequence>MPRSPIYSARRKIEAEDRKAELARVLLAQEDAPAPDSSVPVPDAAADAATISSLEQDLADALGNLEIVLHDRDQLSVKCRAAVAQRDQAIMT</sequence>
<keyword evidence="2" id="KW-1185">Reference proteome</keyword>
<gene>
    <name evidence="1" type="ORF">P3T76_011537</name>
</gene>
<dbReference type="EMBL" id="JASMQC010000027">
    <property type="protein sequence ID" value="KAK1933777.1"/>
    <property type="molecule type" value="Genomic_DNA"/>
</dbReference>
<reference evidence="1" key="1">
    <citation type="submission" date="2023-08" db="EMBL/GenBank/DDBJ databases">
        <title>Reference Genome Resource for the Citrus Pathogen Phytophthora citrophthora.</title>
        <authorList>
            <person name="Moller H."/>
            <person name="Coetzee B."/>
            <person name="Rose L.J."/>
            <person name="Van Niekerk J.M."/>
        </authorList>
    </citation>
    <scope>NUCLEOTIDE SEQUENCE</scope>
    <source>
        <strain evidence="1">STE-U-9442</strain>
    </source>
</reference>
<name>A0AAD9G8I2_9STRA</name>
<dbReference type="AlphaFoldDB" id="A0AAD9G8I2"/>
<comment type="caution">
    <text evidence="1">The sequence shown here is derived from an EMBL/GenBank/DDBJ whole genome shotgun (WGS) entry which is preliminary data.</text>
</comment>
<organism evidence="1 2">
    <name type="scientific">Phytophthora citrophthora</name>
    <dbReference type="NCBI Taxonomy" id="4793"/>
    <lineage>
        <taxon>Eukaryota</taxon>
        <taxon>Sar</taxon>
        <taxon>Stramenopiles</taxon>
        <taxon>Oomycota</taxon>
        <taxon>Peronosporomycetes</taxon>
        <taxon>Peronosporales</taxon>
        <taxon>Peronosporaceae</taxon>
        <taxon>Phytophthora</taxon>
    </lineage>
</organism>
<dbReference type="Proteomes" id="UP001259832">
    <property type="component" value="Unassembled WGS sequence"/>
</dbReference>
<evidence type="ECO:0000313" key="1">
    <source>
        <dbReference type="EMBL" id="KAK1933777.1"/>
    </source>
</evidence>
<proteinExistence type="predicted"/>